<proteinExistence type="predicted"/>
<name>A0ABN7WRQ4_GIGMA</name>
<feature type="chain" id="PRO_5046693711" evidence="1">
    <location>
        <begin position="35"/>
        <end position="126"/>
    </location>
</feature>
<dbReference type="Proteomes" id="UP000789901">
    <property type="component" value="Unassembled WGS sequence"/>
</dbReference>
<reference evidence="2 3" key="1">
    <citation type="submission" date="2021-06" db="EMBL/GenBank/DDBJ databases">
        <authorList>
            <person name="Kallberg Y."/>
            <person name="Tangrot J."/>
            <person name="Rosling A."/>
        </authorList>
    </citation>
    <scope>NUCLEOTIDE SEQUENCE [LARGE SCALE GENOMIC DNA]</scope>
    <source>
        <strain evidence="2 3">120-4 pot B 10/14</strain>
    </source>
</reference>
<comment type="caution">
    <text evidence="2">The sequence shown here is derived from an EMBL/GenBank/DDBJ whole genome shotgun (WGS) entry which is preliminary data.</text>
</comment>
<keyword evidence="1" id="KW-0732">Signal</keyword>
<sequence>SSAPVESKQTISSHAPSLILLLTLPTMASQQTESITDPDQTQSLIPQIGQLLVPNNKVPCFDTEVLILTLVSITIYSEKTLKGMEIDLNLDIASAMSTIESNSPLKSIVKLLVVLKYLNELPTQLY</sequence>
<dbReference type="EMBL" id="CAJVQB010059879">
    <property type="protein sequence ID" value="CAG8839172.1"/>
    <property type="molecule type" value="Genomic_DNA"/>
</dbReference>
<gene>
    <name evidence="2" type="ORF">GMARGA_LOCUS34327</name>
</gene>
<organism evidence="2 3">
    <name type="scientific">Gigaspora margarita</name>
    <dbReference type="NCBI Taxonomy" id="4874"/>
    <lineage>
        <taxon>Eukaryota</taxon>
        <taxon>Fungi</taxon>
        <taxon>Fungi incertae sedis</taxon>
        <taxon>Mucoromycota</taxon>
        <taxon>Glomeromycotina</taxon>
        <taxon>Glomeromycetes</taxon>
        <taxon>Diversisporales</taxon>
        <taxon>Gigasporaceae</taxon>
        <taxon>Gigaspora</taxon>
    </lineage>
</organism>
<keyword evidence="3" id="KW-1185">Reference proteome</keyword>
<feature type="signal peptide" evidence="1">
    <location>
        <begin position="1"/>
        <end position="34"/>
    </location>
</feature>
<evidence type="ECO:0000313" key="3">
    <source>
        <dbReference type="Proteomes" id="UP000789901"/>
    </source>
</evidence>
<evidence type="ECO:0000313" key="2">
    <source>
        <dbReference type="EMBL" id="CAG8839172.1"/>
    </source>
</evidence>
<evidence type="ECO:0000256" key="1">
    <source>
        <dbReference type="SAM" id="SignalP"/>
    </source>
</evidence>
<accession>A0ABN7WRQ4</accession>
<protein>
    <submittedName>
        <fullName evidence="2">17535_t:CDS:1</fullName>
    </submittedName>
</protein>
<feature type="non-terminal residue" evidence="2">
    <location>
        <position position="1"/>
    </location>
</feature>